<dbReference type="RefSeq" id="WP_246413515.1">
    <property type="nucleotide sequence ID" value="NZ_JACIDZ010000001.1"/>
</dbReference>
<accession>A0A7W6KGE9</accession>
<name>A0A7W6KGE9_9HYPH</name>
<sequence>MEVYCRGIARIRHASTGEIFEIVSDTLDWNAVGGDERSMGSEIHYEAAINHPELGDLTWGVWEYPIGIES</sequence>
<reference evidence="1 2" key="1">
    <citation type="submission" date="2020-08" db="EMBL/GenBank/DDBJ databases">
        <title>Genomic Encyclopedia of Type Strains, Phase IV (KMG-IV): sequencing the most valuable type-strain genomes for metagenomic binning, comparative biology and taxonomic classification.</title>
        <authorList>
            <person name="Goeker M."/>
        </authorList>
    </citation>
    <scope>NUCLEOTIDE SEQUENCE [LARGE SCALE GENOMIC DNA]</scope>
    <source>
        <strain evidence="1 2">DSM 28101</strain>
    </source>
</reference>
<comment type="caution">
    <text evidence="1">The sequence shown here is derived from an EMBL/GenBank/DDBJ whole genome shotgun (WGS) entry which is preliminary data.</text>
</comment>
<evidence type="ECO:0000313" key="2">
    <source>
        <dbReference type="Proteomes" id="UP000530571"/>
    </source>
</evidence>
<dbReference type="EMBL" id="JACIDZ010000001">
    <property type="protein sequence ID" value="MBB4120736.1"/>
    <property type="molecule type" value="Genomic_DNA"/>
</dbReference>
<gene>
    <name evidence="1" type="ORF">GGR30_000631</name>
</gene>
<proteinExistence type="predicted"/>
<keyword evidence="2" id="KW-1185">Reference proteome</keyword>
<protein>
    <submittedName>
        <fullName evidence="1">Uncharacterized protein</fullName>
    </submittedName>
</protein>
<evidence type="ECO:0000313" key="1">
    <source>
        <dbReference type="EMBL" id="MBB4120736.1"/>
    </source>
</evidence>
<dbReference type="Proteomes" id="UP000530571">
    <property type="component" value="Unassembled WGS sequence"/>
</dbReference>
<organism evidence="1 2">
    <name type="scientific">Martelella radicis</name>
    <dbReference type="NCBI Taxonomy" id="1397476"/>
    <lineage>
        <taxon>Bacteria</taxon>
        <taxon>Pseudomonadati</taxon>
        <taxon>Pseudomonadota</taxon>
        <taxon>Alphaproteobacteria</taxon>
        <taxon>Hyphomicrobiales</taxon>
        <taxon>Aurantimonadaceae</taxon>
        <taxon>Martelella</taxon>
    </lineage>
</organism>
<dbReference type="AlphaFoldDB" id="A0A7W6KGE9"/>